<keyword evidence="2" id="KW-1185">Reference proteome</keyword>
<dbReference type="AlphaFoldDB" id="A0A9W6BRR4"/>
<gene>
    <name evidence="1" type="primary">PLESTB001692</name>
    <name evidence="1" type="ORF">PLESTB_001136900</name>
</gene>
<name>A0A9W6BRR4_9CHLO</name>
<evidence type="ECO:0000313" key="1">
    <source>
        <dbReference type="EMBL" id="GLC56705.1"/>
    </source>
</evidence>
<dbReference type="Proteomes" id="UP001165080">
    <property type="component" value="Unassembled WGS sequence"/>
</dbReference>
<sequence length="170" mass="17189">MWTMRPPHRRAPSCSAWQLPASAAHSAGALLPVHAAVPGGDANAAAPAAAAAVGAAPFADSHVHARDTAGSAGDGAEEPPLVAAALQGGGALAPTPADAQLPGGGTDALSTLIYRGGMVAVQARGAHLLHALSMSRRCGCRTVGRRCRLSPPFTPTLLCGRRRTPCAWRR</sequence>
<reference evidence="1 2" key="1">
    <citation type="journal article" date="2023" name="Commun. Biol.">
        <title>Reorganization of the ancestral sex-determining regions during the evolution of trioecy in Pleodorina starrii.</title>
        <authorList>
            <person name="Takahashi K."/>
            <person name="Suzuki S."/>
            <person name="Kawai-Toyooka H."/>
            <person name="Yamamoto K."/>
            <person name="Hamaji T."/>
            <person name="Ootsuki R."/>
            <person name="Yamaguchi H."/>
            <person name="Kawachi M."/>
            <person name="Higashiyama T."/>
            <person name="Nozaki H."/>
        </authorList>
    </citation>
    <scope>NUCLEOTIDE SEQUENCE [LARGE SCALE GENOMIC DNA]</scope>
    <source>
        <strain evidence="1 2">NIES-4479</strain>
    </source>
</reference>
<comment type="caution">
    <text evidence="1">The sequence shown here is derived from an EMBL/GenBank/DDBJ whole genome shotgun (WGS) entry which is preliminary data.</text>
</comment>
<evidence type="ECO:0000313" key="2">
    <source>
        <dbReference type="Proteomes" id="UP001165080"/>
    </source>
</evidence>
<organism evidence="1 2">
    <name type="scientific">Pleodorina starrii</name>
    <dbReference type="NCBI Taxonomy" id="330485"/>
    <lineage>
        <taxon>Eukaryota</taxon>
        <taxon>Viridiplantae</taxon>
        <taxon>Chlorophyta</taxon>
        <taxon>core chlorophytes</taxon>
        <taxon>Chlorophyceae</taxon>
        <taxon>CS clade</taxon>
        <taxon>Chlamydomonadales</taxon>
        <taxon>Volvocaceae</taxon>
        <taxon>Pleodorina</taxon>
    </lineage>
</organism>
<protein>
    <submittedName>
        <fullName evidence="1">Uncharacterized protein</fullName>
    </submittedName>
</protein>
<proteinExistence type="predicted"/>
<dbReference type="EMBL" id="BRXU01000016">
    <property type="protein sequence ID" value="GLC56705.1"/>
    <property type="molecule type" value="Genomic_DNA"/>
</dbReference>
<accession>A0A9W6BRR4</accession>